<accession>A0ACC2T3B0</accession>
<evidence type="ECO:0000313" key="1">
    <source>
        <dbReference type="EMBL" id="KAJ9069093.1"/>
    </source>
</evidence>
<evidence type="ECO:0000313" key="2">
    <source>
        <dbReference type="Proteomes" id="UP001165960"/>
    </source>
</evidence>
<organism evidence="1 2">
    <name type="scientific">Entomophthora muscae</name>
    <dbReference type="NCBI Taxonomy" id="34485"/>
    <lineage>
        <taxon>Eukaryota</taxon>
        <taxon>Fungi</taxon>
        <taxon>Fungi incertae sedis</taxon>
        <taxon>Zoopagomycota</taxon>
        <taxon>Entomophthoromycotina</taxon>
        <taxon>Entomophthoromycetes</taxon>
        <taxon>Entomophthorales</taxon>
        <taxon>Entomophthoraceae</taxon>
        <taxon>Entomophthora</taxon>
    </lineage>
</organism>
<dbReference type="EMBL" id="QTSX02003659">
    <property type="protein sequence ID" value="KAJ9069093.1"/>
    <property type="molecule type" value="Genomic_DNA"/>
</dbReference>
<keyword evidence="2" id="KW-1185">Reference proteome</keyword>
<proteinExistence type="predicted"/>
<comment type="caution">
    <text evidence="1">The sequence shown here is derived from an EMBL/GenBank/DDBJ whole genome shotgun (WGS) entry which is preliminary data.</text>
</comment>
<sequence>MPTGLVGSMAHLSVPGPCWLVLILDSGTHWPGSPAGCNWPTLPLKKVNTSQQHIQGVKGEHRGRGHPHGSKDRVAVDQEVEDGSSSELGSEPQAIHTHPNNPWSSTRRGGSTNPRVPKPSRKAIKATTIRTASNPTADKVPLVDISVYC</sequence>
<protein>
    <submittedName>
        <fullName evidence="1">Uncharacterized protein</fullName>
    </submittedName>
</protein>
<gene>
    <name evidence="1" type="ORF">DSO57_1021987</name>
</gene>
<name>A0ACC2T3B0_9FUNG</name>
<dbReference type="Proteomes" id="UP001165960">
    <property type="component" value="Unassembled WGS sequence"/>
</dbReference>
<reference evidence="1" key="1">
    <citation type="submission" date="2022-04" db="EMBL/GenBank/DDBJ databases">
        <title>Genome of the entomopathogenic fungus Entomophthora muscae.</title>
        <authorList>
            <person name="Elya C."/>
            <person name="Lovett B.R."/>
            <person name="Lee E."/>
            <person name="Macias A.M."/>
            <person name="Hajek A.E."/>
            <person name="De Bivort B.L."/>
            <person name="Kasson M.T."/>
            <person name="De Fine Licht H.H."/>
            <person name="Stajich J.E."/>
        </authorList>
    </citation>
    <scope>NUCLEOTIDE SEQUENCE</scope>
    <source>
        <strain evidence="1">Berkeley</strain>
    </source>
</reference>